<feature type="compositionally biased region" description="Basic and acidic residues" evidence="1">
    <location>
        <begin position="191"/>
        <end position="202"/>
    </location>
</feature>
<reference evidence="2 3" key="1">
    <citation type="journal article" date="2013" name="Genome Announc.">
        <title>Complete genome sequence of Myxococcus stipitatus strain DSM 14675, a fruiting myxobacterium.</title>
        <authorList>
            <person name="Huntley S."/>
            <person name="Kneip S."/>
            <person name="Treuner-Lange A."/>
            <person name="Sogaard-Andersen L."/>
        </authorList>
    </citation>
    <scope>NUCLEOTIDE SEQUENCE [LARGE SCALE GENOMIC DNA]</scope>
    <source>
        <strain evidence="3">DSM 14675 / JCM 12634 / Mx s8</strain>
    </source>
</reference>
<gene>
    <name evidence="2" type="ordered locus">MYSTI_04378</name>
</gene>
<name>L7UGU9_MYXSD</name>
<feature type="compositionally biased region" description="Polar residues" evidence="1">
    <location>
        <begin position="503"/>
        <end position="516"/>
    </location>
</feature>
<feature type="compositionally biased region" description="Basic and acidic residues" evidence="1">
    <location>
        <begin position="400"/>
        <end position="410"/>
    </location>
</feature>
<dbReference type="EMBL" id="CP004025">
    <property type="protein sequence ID" value="AGC45674.1"/>
    <property type="molecule type" value="Genomic_DNA"/>
</dbReference>
<feature type="compositionally biased region" description="Low complexity" evidence="1">
    <location>
        <begin position="145"/>
        <end position="161"/>
    </location>
</feature>
<dbReference type="OrthoDB" id="5383504at2"/>
<dbReference type="KEGG" id="msd:MYSTI_04378"/>
<feature type="compositionally biased region" description="Low complexity" evidence="1">
    <location>
        <begin position="434"/>
        <end position="452"/>
    </location>
</feature>
<feature type="region of interest" description="Disordered" evidence="1">
    <location>
        <begin position="50"/>
        <end position="516"/>
    </location>
</feature>
<feature type="compositionally biased region" description="Low complexity" evidence="1">
    <location>
        <begin position="55"/>
        <end position="70"/>
    </location>
</feature>
<proteinExistence type="predicted"/>
<dbReference type="AlphaFoldDB" id="L7UGU9"/>
<protein>
    <submittedName>
        <fullName evidence="2">Peptidase C14, caspase catalytic subunit p20</fullName>
    </submittedName>
</protein>
<keyword evidence="3" id="KW-1185">Reference proteome</keyword>
<evidence type="ECO:0000313" key="3">
    <source>
        <dbReference type="Proteomes" id="UP000011131"/>
    </source>
</evidence>
<dbReference type="RefSeq" id="WP_015349934.1">
    <property type="nucleotide sequence ID" value="NC_020126.1"/>
</dbReference>
<dbReference type="Proteomes" id="UP000011131">
    <property type="component" value="Chromosome"/>
</dbReference>
<organism evidence="2 3">
    <name type="scientific">Myxococcus stipitatus (strain DSM 14675 / JCM 12634 / Mx s8)</name>
    <dbReference type="NCBI Taxonomy" id="1278073"/>
    <lineage>
        <taxon>Bacteria</taxon>
        <taxon>Pseudomonadati</taxon>
        <taxon>Myxococcota</taxon>
        <taxon>Myxococcia</taxon>
        <taxon>Myxococcales</taxon>
        <taxon>Cystobacterineae</taxon>
        <taxon>Myxococcaceae</taxon>
        <taxon>Myxococcus</taxon>
    </lineage>
</organism>
<evidence type="ECO:0000313" key="2">
    <source>
        <dbReference type="EMBL" id="AGC45674.1"/>
    </source>
</evidence>
<dbReference type="HOGENOM" id="CLU_487315_0_0_7"/>
<sequence>MRKTFTTAELTSRLCRPAFRAIEVVARQLGAAVPASTPVEDTLEQGVADEAAGVPARDAAPPSRSSKSAATGVMPTRAEAPSTNPSKRSAALSPIAGKSLPAFAPGAPTRSGTPPQAPQDRGDDSVDSEASAKHAPHPRGVTDPAAAASSDSVALSGGALAPDSPERGPDSIAPQEAPRARIKLDAAPAHRSLEDSAPRSEMNEGLTGSASMPHATESAPTGLSISIKAPTPRPPARQVVRLLRPLAPSAGGSPSVVPGPARSEVPSAAQPLDHHDARALVASERPQGIGDSDGAGSPRTLARADSVPAAAHPDSAQLNARVGSPQSASRPDSAHSGAHVGSSQSTSRPDSAHSGARVGSAQSAPRPDPVHSGARAGSTRFEARPDSPQGAAPAITHSDASPHEPPRDAHSVGSPKPVESMPRPEAPRENTSSPRPVVRLRPPASTPTTTTPPKKRLHFAPPVDDASLPPPHATTQLARQVTQELAPLVTRAEQLSRPPQPPETASRSTPTESAAVRNTFNVNVQVGSDSAANGLDRRTLEDALVDILRETARRHGLEV</sequence>
<evidence type="ECO:0000256" key="1">
    <source>
        <dbReference type="SAM" id="MobiDB-lite"/>
    </source>
</evidence>
<dbReference type="PATRIC" id="fig|1278073.3.peg.4443"/>
<accession>L7UGU9</accession>
<dbReference type="STRING" id="1278073.MYSTI_04378"/>
<feature type="compositionally biased region" description="Polar residues" evidence="1">
    <location>
        <begin position="473"/>
        <end position="483"/>
    </location>
</feature>